<protein>
    <submittedName>
        <fullName evidence="1">DUF1344 domain-containing protein</fullName>
    </submittedName>
</protein>
<gene>
    <name evidence="1" type="ORF">ENR15_01110</name>
</gene>
<accession>A0A7C3VH43</accession>
<evidence type="ECO:0000313" key="1">
    <source>
        <dbReference type="EMBL" id="HGF99296.1"/>
    </source>
</evidence>
<name>A0A7C3VH43_9CYAN</name>
<reference evidence="1" key="1">
    <citation type="journal article" date="2020" name="mSystems">
        <title>Genome- and Community-Level Interaction Insights into Carbon Utilization and Element Cycling Functions of Hydrothermarchaeota in Hydrothermal Sediment.</title>
        <authorList>
            <person name="Zhou Z."/>
            <person name="Liu Y."/>
            <person name="Xu W."/>
            <person name="Pan J."/>
            <person name="Luo Z.H."/>
            <person name="Li M."/>
        </authorList>
    </citation>
    <scope>NUCLEOTIDE SEQUENCE [LARGE SCALE GENOMIC DNA]</scope>
    <source>
        <strain evidence="1">SpSt-374</strain>
    </source>
</reference>
<organism evidence="1">
    <name type="scientific">Planktothricoides sp. SpSt-374</name>
    <dbReference type="NCBI Taxonomy" id="2282167"/>
    <lineage>
        <taxon>Bacteria</taxon>
        <taxon>Bacillati</taxon>
        <taxon>Cyanobacteriota</taxon>
        <taxon>Cyanophyceae</taxon>
        <taxon>Oscillatoriophycideae</taxon>
        <taxon>Oscillatoriales</taxon>
        <taxon>Oscillatoriaceae</taxon>
        <taxon>Planktothricoides</taxon>
    </lineage>
</organism>
<proteinExistence type="predicted"/>
<dbReference type="AlphaFoldDB" id="A0A7C3VH43"/>
<comment type="caution">
    <text evidence="1">The sequence shown here is derived from an EMBL/GenBank/DDBJ whole genome shotgun (WGS) entry which is preliminary data.</text>
</comment>
<sequence>MSINLTGTIKRIDIGTGAWALAATDGKTYEIARGAPKEMLKAGQQVKVIGNVRDDVMTFAAIGPVLEVQTFEPVG</sequence>
<dbReference type="EMBL" id="DSPX01000008">
    <property type="protein sequence ID" value="HGF99296.1"/>
    <property type="molecule type" value="Genomic_DNA"/>
</dbReference>